<evidence type="ECO:0000313" key="3">
    <source>
        <dbReference type="Proteomes" id="UP001528920"/>
    </source>
</evidence>
<sequence length="524" mass="60430">MYKIIHIILFLFISQWTYAQLSPGDLAKAHAHLEGISNCTKCHVLGEKVENSKCLDCHNLLNDRIRKNLGYHASSDIKGKQCIECHSDHHGRKFELIRFDKNTFKHELTGYKLKGKHQNLDCKACHQSKFIADKRAAEKDYTFLGLNPKCASCHTDVHQQTLSTNCNDCHTEESFVPASKFNHQNTKYPLLGKHQNVDCINCHRVDTKNGQRFQQFAGVKFNSCTSCHTDVHKNKFGPNCTDCHSVNSFRTVKALNNFDHNIADFKLTGKHKNVDCKSCHKGSYTAPIEHNRCSNCHQDYHQGQFVKKRLSPDCKDCHTLNGFVGSTYSIDQHNKSIFPLRGSHLATPCFACHQQEEKWQFRNIGETCVDCHNNIHKEVLKEKYYPKENCEACHSENRWSEIQFDHNKTKYKLLGAHEKQTCRSCHFNQGEATQKFTGFDQECLSCHQDEHQKQFEKAGKTDCLKCHQHENWTIAQFNHDKTDFKLEGKHATLDCAACHKPQQLSKITFTQYKFKDFTCATCHQ</sequence>
<dbReference type="EMBL" id="JAKJSC010000001">
    <property type="protein sequence ID" value="MDE5418016.1"/>
    <property type="molecule type" value="Genomic_DNA"/>
</dbReference>
<accession>A0ABT5VRF9</accession>
<protein>
    <recommendedName>
        <fullName evidence="4">Cytochrome C</fullName>
    </recommendedName>
</protein>
<dbReference type="RefSeq" id="WP_275109351.1">
    <property type="nucleotide sequence ID" value="NZ_JAKJSC010000001.1"/>
</dbReference>
<proteinExistence type="predicted"/>
<evidence type="ECO:0008006" key="4">
    <source>
        <dbReference type="Google" id="ProtNLM"/>
    </source>
</evidence>
<dbReference type="CDD" id="cd08168">
    <property type="entry name" value="Cytochrom_C3"/>
    <property type="match status" value="1"/>
</dbReference>
<reference evidence="2 3" key="1">
    <citation type="submission" date="2022-01" db="EMBL/GenBank/DDBJ databases">
        <title>Labilibaculum sp. nov, a marine bacterium isolated from Antarctica.</title>
        <authorList>
            <person name="Dai W."/>
        </authorList>
    </citation>
    <scope>NUCLEOTIDE SEQUENCE [LARGE SCALE GENOMIC DNA]</scope>
    <source>
        <strain evidence="2 3">DW002</strain>
    </source>
</reference>
<name>A0ABT5VRF9_9BACT</name>
<dbReference type="SUPFAM" id="SSF48695">
    <property type="entry name" value="Multiheme cytochromes"/>
    <property type="match status" value="3"/>
</dbReference>
<dbReference type="Proteomes" id="UP001528920">
    <property type="component" value="Unassembled WGS sequence"/>
</dbReference>
<dbReference type="PANTHER" id="PTHR35038">
    <property type="entry name" value="DISSIMILATORY SULFITE REDUCTASE SIRA"/>
    <property type="match status" value="1"/>
</dbReference>
<comment type="caution">
    <text evidence="2">The sequence shown here is derived from an EMBL/GenBank/DDBJ whole genome shotgun (WGS) entry which is preliminary data.</text>
</comment>
<keyword evidence="3" id="KW-1185">Reference proteome</keyword>
<keyword evidence="1" id="KW-0732">Signal</keyword>
<dbReference type="InterPro" id="IPR036280">
    <property type="entry name" value="Multihaem_cyt_sf"/>
</dbReference>
<evidence type="ECO:0000313" key="2">
    <source>
        <dbReference type="EMBL" id="MDE5418016.1"/>
    </source>
</evidence>
<dbReference type="InterPro" id="IPR051829">
    <property type="entry name" value="Multiheme_Cytochr_ET"/>
</dbReference>
<dbReference type="Gene3D" id="3.90.10.10">
    <property type="entry name" value="Cytochrome C3"/>
    <property type="match status" value="6"/>
</dbReference>
<gene>
    <name evidence="2" type="ORF">L3049_08345</name>
</gene>
<organism evidence="2 3">
    <name type="scientific">Paralabilibaculum antarcticum</name>
    <dbReference type="NCBI Taxonomy" id="2912572"/>
    <lineage>
        <taxon>Bacteria</taxon>
        <taxon>Pseudomonadati</taxon>
        <taxon>Bacteroidota</taxon>
        <taxon>Bacteroidia</taxon>
        <taxon>Marinilabiliales</taxon>
        <taxon>Marinifilaceae</taxon>
        <taxon>Paralabilibaculum</taxon>
    </lineage>
</organism>
<dbReference type="PANTHER" id="PTHR35038:SF8">
    <property type="entry name" value="C-TYPE POLYHEME CYTOCHROME OMCC"/>
    <property type="match status" value="1"/>
</dbReference>
<evidence type="ECO:0000256" key="1">
    <source>
        <dbReference type="ARBA" id="ARBA00022729"/>
    </source>
</evidence>